<evidence type="ECO:0000313" key="2">
    <source>
        <dbReference type="EMBL" id="KRG20952.1"/>
    </source>
</evidence>
<organism evidence="2">
    <name type="scientific">Candidatus Berkiella aquae</name>
    <dbReference type="NCBI Taxonomy" id="295108"/>
    <lineage>
        <taxon>Bacteria</taxon>
        <taxon>Pseudomonadati</taxon>
        <taxon>Pseudomonadota</taxon>
        <taxon>Gammaproteobacteria</taxon>
        <taxon>Candidatus Berkiellales</taxon>
        <taxon>Candidatus Berkiellaceae</taxon>
        <taxon>Candidatus Berkiella</taxon>
    </lineage>
</organism>
<dbReference type="EMBL" id="LKAJ01000007">
    <property type="protein sequence ID" value="KRG20952.1"/>
    <property type="molecule type" value="Genomic_DNA"/>
</dbReference>
<gene>
    <name evidence="3" type="ORF">HT99x_001490</name>
    <name evidence="2" type="ORF">HT99x_01872</name>
</gene>
<keyword evidence="4" id="KW-1185">Reference proteome</keyword>
<feature type="region of interest" description="Disordered" evidence="1">
    <location>
        <begin position="262"/>
        <end position="322"/>
    </location>
</feature>
<proteinExistence type="predicted"/>
<dbReference type="Proteomes" id="UP000051497">
    <property type="component" value="Unassembled WGS sequence"/>
</dbReference>
<evidence type="ECO:0000256" key="1">
    <source>
        <dbReference type="SAM" id="MobiDB-lite"/>
    </source>
</evidence>
<dbReference type="STRING" id="295108.HT99x_01872"/>
<evidence type="ECO:0000313" key="4">
    <source>
        <dbReference type="Proteomes" id="UP000051497"/>
    </source>
</evidence>
<reference evidence="3" key="2">
    <citation type="journal article" date="2016" name="Genome Announc.">
        <title>Draft Genome Sequences of Two Novel Amoeba-Resistant Intranuclear Bacteria, 'Candidatus Berkiella cookevillensis' and 'Candidatus Berkiella aquae'.</title>
        <authorList>
            <person name="Mehari Y.T."/>
            <person name="Arivett B.A."/>
            <person name="Farone A.L."/>
            <person name="Gunderson J.H."/>
            <person name="Farone M.B."/>
        </authorList>
    </citation>
    <scope>NUCLEOTIDE SEQUENCE</scope>
    <source>
        <strain evidence="3">HT99</strain>
    </source>
</reference>
<dbReference type="AlphaFoldDB" id="A0A0Q9YXS9"/>
<reference evidence="2" key="1">
    <citation type="submission" date="2015-09" db="EMBL/GenBank/DDBJ databases">
        <title>Draft Genome Sequences of Two Novel Amoeba-resistant Intranuclear Bacteria, Candidatus Berkiella cookevillensis and Candidatus Berkiella aquae.</title>
        <authorList>
            <person name="Mehari Y.T."/>
            <person name="Arivett B.A."/>
            <person name="Farone A.L."/>
            <person name="Gunderson J.H."/>
            <person name="Farone M.B."/>
        </authorList>
    </citation>
    <scope>NUCLEOTIDE SEQUENCE [LARGE SCALE GENOMIC DNA]</scope>
    <source>
        <strain evidence="2">HT99</strain>
    </source>
</reference>
<sequence>MLGQIWGQIKQGAASAASSMGITQSFVKPELVKLTVKSKDQLKTFKEQLAKIDSLKAMPELKITLSDLRKTAKKILAEASSAENLDAIANIIANHVNDFASIEEAKEKLPKMKSVKALMTFVDKLIDIENYEKLSELLTQLQDFNELKKPEQIALLKALDDKELINSIEAENKDLKVDKIQKRVKTMAQAVCKELTLSKKESDTLIKLFDELCQKHLEDLNQSRQALVEHLPGFLTRETARLRKEHPELAVAEKPAKKVLTKFKKEADSAKTSPKEKVKAEPKETKSDTKGKAKVVVKEEPADSDDETPVILSSTRNKGKKR</sequence>
<name>A0A0Q9YXS9_9GAMM</name>
<dbReference type="RefSeq" id="WP_075066497.1">
    <property type="nucleotide sequence ID" value="NZ_LKAJ02000001.1"/>
</dbReference>
<protein>
    <submittedName>
        <fullName evidence="2">Uncharacterized protein</fullName>
    </submittedName>
</protein>
<evidence type="ECO:0000313" key="3">
    <source>
        <dbReference type="EMBL" id="MCS5710093.1"/>
    </source>
</evidence>
<dbReference type="EMBL" id="LKAJ02000001">
    <property type="protein sequence ID" value="MCS5710093.1"/>
    <property type="molecule type" value="Genomic_DNA"/>
</dbReference>
<reference evidence="3" key="3">
    <citation type="submission" date="2021-06" db="EMBL/GenBank/DDBJ databases">
        <title>Genomic Description and Analysis of Intracellular Bacteria, Candidatus Berkiella cookevillensis and Candidatus Berkiella aquae.</title>
        <authorList>
            <person name="Kidane D.T."/>
            <person name="Mehari Y.T."/>
            <person name="Rice F.C."/>
            <person name="Arivett B.A."/>
            <person name="Farone A.L."/>
            <person name="Berk S.G."/>
            <person name="Farone M.B."/>
        </authorList>
    </citation>
    <scope>NUCLEOTIDE SEQUENCE</scope>
    <source>
        <strain evidence="3">HT99</strain>
    </source>
</reference>
<feature type="compositionally biased region" description="Basic and acidic residues" evidence="1">
    <location>
        <begin position="263"/>
        <end position="301"/>
    </location>
</feature>
<accession>A0A0Q9YXS9</accession>
<comment type="caution">
    <text evidence="2">The sequence shown here is derived from an EMBL/GenBank/DDBJ whole genome shotgun (WGS) entry which is preliminary data.</text>
</comment>